<evidence type="ECO:0000256" key="3">
    <source>
        <dbReference type="SAM" id="MobiDB-lite"/>
    </source>
</evidence>
<dbReference type="Pfam" id="PF00030">
    <property type="entry name" value="Crystall"/>
    <property type="match status" value="2"/>
</dbReference>
<evidence type="ECO:0000256" key="1">
    <source>
        <dbReference type="ARBA" id="ARBA00009646"/>
    </source>
</evidence>
<keyword evidence="2" id="KW-0677">Repeat</keyword>
<dbReference type="Proteomes" id="UP000259173">
    <property type="component" value="Unassembled WGS sequence"/>
</dbReference>
<dbReference type="SMART" id="SM00247">
    <property type="entry name" value="XTALbg"/>
    <property type="match status" value="2"/>
</dbReference>
<name>A0A3B9L281_9PROT</name>
<feature type="compositionally biased region" description="Low complexity" evidence="3">
    <location>
        <begin position="483"/>
        <end position="530"/>
    </location>
</feature>
<protein>
    <recommendedName>
        <fullName evidence="4">Beta/gamma crystallin 'Greek key' domain-containing protein</fullName>
    </recommendedName>
</protein>
<feature type="compositionally biased region" description="Low complexity" evidence="3">
    <location>
        <begin position="452"/>
        <end position="461"/>
    </location>
</feature>
<dbReference type="EMBL" id="DMBR01000322">
    <property type="protein sequence ID" value="HAE95010.1"/>
    <property type="molecule type" value="Genomic_DNA"/>
</dbReference>
<accession>A0A3B9L281</accession>
<dbReference type="InterPro" id="IPR001064">
    <property type="entry name" value="Beta/gamma_crystallin"/>
</dbReference>
<gene>
    <name evidence="5" type="ORF">DCG65_10640</name>
</gene>
<dbReference type="InterPro" id="IPR011024">
    <property type="entry name" value="G_crystallin-like"/>
</dbReference>
<evidence type="ECO:0000313" key="6">
    <source>
        <dbReference type="Proteomes" id="UP000259173"/>
    </source>
</evidence>
<proteinExistence type="inferred from homology"/>
<sequence>MLPLVQAGSVIKTARRMRDMPMLASLIRLGATLAIPLAVAGTAAAQYETDPQPAGLMLFTGEDFRGEVREVFEPVSTLHDYYFNDRAQSVAVLSGAWELCEHSDFTGRCVFIRGDVQDLGWYGLDGELTSVRPIYEYTEAEHGLMFNRDRSGYIRYADNARYGYDDYSYGYGSSTRVSVYHYGYSPHYRSYGYYNPGLGHGPYGFGWTRYGANPNYGRHRHYKTRHKPLKGHYGARNGAVTLYTDSYERGASLGLNKGISDLSRYRFNDNVSSLRINSGKWEVCEHANFRGRCQIVDASTSRLNGLRLNDNISSIRPVGDVPRGDRGGRGDRPGDGRHDGRNGRGDGDRGDRGGRRGGNVQAVTPSGPNALAGGPNGAGKTPVRRPHNAAPVRAPQKANIGSPQRPRPNVRAVQPDRRDIQRQDTNRARQNATPRRQITTPRTRVETERRPTTTPRQPQRVDMGQRPKALQNAQPRRQERPRVQQQSRPRPQQRQQVRQPAVQQARPQRQARPQVQRQPQRAAPQQRSQPRPQPKPQPRPQQQQRSNNMPKALRNRGGGEVHKN</sequence>
<dbReference type="Gene3D" id="2.60.20.10">
    <property type="entry name" value="Crystallins"/>
    <property type="match status" value="2"/>
</dbReference>
<comment type="similarity">
    <text evidence="1">Belongs to the beta/gamma-crystallin family.</text>
</comment>
<dbReference type="PROSITE" id="PS50915">
    <property type="entry name" value="CRYSTALLIN_BETA_GAMMA"/>
    <property type="match status" value="1"/>
</dbReference>
<reference evidence="5 6" key="1">
    <citation type="journal article" date="2018" name="Nat. Biotechnol.">
        <title>A standardized bacterial taxonomy based on genome phylogeny substantially revises the tree of life.</title>
        <authorList>
            <person name="Parks D.H."/>
            <person name="Chuvochina M."/>
            <person name="Waite D.W."/>
            <person name="Rinke C."/>
            <person name="Skarshewski A."/>
            <person name="Chaumeil P.A."/>
            <person name="Hugenholtz P."/>
        </authorList>
    </citation>
    <scope>NUCLEOTIDE SEQUENCE [LARGE SCALE GENOMIC DNA]</scope>
    <source>
        <strain evidence="5">UBA8557</strain>
    </source>
</reference>
<dbReference type="SUPFAM" id="SSF49695">
    <property type="entry name" value="gamma-Crystallin-like"/>
    <property type="match status" value="2"/>
</dbReference>
<feature type="compositionally biased region" description="Basic and acidic residues" evidence="3">
    <location>
        <begin position="414"/>
        <end position="427"/>
    </location>
</feature>
<feature type="domain" description="Beta/gamma crystallin 'Greek key'" evidence="4">
    <location>
        <begin position="279"/>
        <end position="319"/>
    </location>
</feature>
<feature type="compositionally biased region" description="Low complexity" evidence="3">
    <location>
        <begin position="433"/>
        <end position="442"/>
    </location>
</feature>
<evidence type="ECO:0000259" key="4">
    <source>
        <dbReference type="PROSITE" id="PS50915"/>
    </source>
</evidence>
<evidence type="ECO:0000256" key="2">
    <source>
        <dbReference type="ARBA" id="ARBA00022737"/>
    </source>
</evidence>
<feature type="compositionally biased region" description="Basic and acidic residues" evidence="3">
    <location>
        <begin position="322"/>
        <end position="354"/>
    </location>
</feature>
<organism evidence="5 6">
    <name type="scientific">Hyphomonas atlantica</name>
    <dbReference type="NCBI Taxonomy" id="1280948"/>
    <lineage>
        <taxon>Bacteria</taxon>
        <taxon>Pseudomonadati</taxon>
        <taxon>Pseudomonadota</taxon>
        <taxon>Alphaproteobacteria</taxon>
        <taxon>Hyphomonadales</taxon>
        <taxon>Hyphomonadaceae</taxon>
        <taxon>Hyphomonas</taxon>
    </lineage>
</organism>
<comment type="caution">
    <text evidence="5">The sequence shown here is derived from an EMBL/GenBank/DDBJ whole genome shotgun (WGS) entry which is preliminary data.</text>
</comment>
<feature type="region of interest" description="Disordered" evidence="3">
    <location>
        <begin position="312"/>
        <end position="564"/>
    </location>
</feature>
<evidence type="ECO:0000313" key="5">
    <source>
        <dbReference type="EMBL" id="HAE95010.1"/>
    </source>
</evidence>
<dbReference type="AlphaFoldDB" id="A0A3B9L281"/>